<accession>A0A482T6M5</accession>
<keyword evidence="3" id="KW-0804">Transcription</keyword>
<dbReference type="InterPro" id="IPR005471">
    <property type="entry name" value="Tscrpt_reg_IclR_N"/>
</dbReference>
<feature type="domain" description="HTH iclR-type" evidence="4">
    <location>
        <begin position="11"/>
        <end position="70"/>
    </location>
</feature>
<evidence type="ECO:0000256" key="1">
    <source>
        <dbReference type="ARBA" id="ARBA00023015"/>
    </source>
</evidence>
<dbReference type="InterPro" id="IPR050707">
    <property type="entry name" value="HTH_MetabolicPath_Reg"/>
</dbReference>
<evidence type="ECO:0000313" key="7">
    <source>
        <dbReference type="Proteomes" id="UP000294028"/>
    </source>
</evidence>
<comment type="caution">
    <text evidence="6">The sequence shown here is derived from an EMBL/GenBank/DDBJ whole genome shotgun (WGS) entry which is preliminary data.</text>
</comment>
<dbReference type="CDD" id="cd00090">
    <property type="entry name" value="HTH_ARSR"/>
    <property type="match status" value="1"/>
</dbReference>
<reference evidence="6 7" key="1">
    <citation type="submission" date="2018-12" db="EMBL/GenBank/DDBJ databases">
        <title>Genome analysis provides insights into bioremediation potentialities of Halogeometricum borinquense strain N11.</title>
        <authorList>
            <person name="Najjari A."/>
            <person name="Youssef N."/>
            <person name="Fhoula I."/>
            <person name="Ben Dhia O."/>
            <person name="Mahjoubi M."/>
            <person name="Ouzari H.I."/>
            <person name="Cherif A."/>
        </authorList>
    </citation>
    <scope>NUCLEOTIDE SEQUENCE [LARGE SCALE GENOMIC DNA]</scope>
    <source>
        <strain evidence="6 7">N11</strain>
    </source>
</reference>
<evidence type="ECO:0000259" key="4">
    <source>
        <dbReference type="PROSITE" id="PS51077"/>
    </source>
</evidence>
<proteinExistence type="predicted"/>
<dbReference type="InterPro" id="IPR036388">
    <property type="entry name" value="WH-like_DNA-bd_sf"/>
</dbReference>
<evidence type="ECO:0000256" key="3">
    <source>
        <dbReference type="ARBA" id="ARBA00023163"/>
    </source>
</evidence>
<gene>
    <name evidence="6" type="ORF">ELS19_18765</name>
</gene>
<dbReference type="GO" id="GO:0003700">
    <property type="term" value="F:DNA-binding transcription factor activity"/>
    <property type="evidence" value="ECO:0007669"/>
    <property type="project" value="TreeGrafter"/>
</dbReference>
<dbReference type="SUPFAM" id="SSF46785">
    <property type="entry name" value="Winged helix' DNA-binding domain"/>
    <property type="match status" value="1"/>
</dbReference>
<keyword evidence="2" id="KW-0238">DNA-binding</keyword>
<dbReference type="InterPro" id="IPR011991">
    <property type="entry name" value="ArsR-like_HTH"/>
</dbReference>
<dbReference type="AlphaFoldDB" id="A0A482T6M5"/>
<evidence type="ECO:0000259" key="5">
    <source>
        <dbReference type="PROSITE" id="PS51078"/>
    </source>
</evidence>
<sequence length="258" mass="28548">MPTENKDRSSVKTTETVFEIIEALRAMEGARVTELADTLDKAKSTIHRHLSTLEAQEYVVREGDEYDIGLRFLSLGEYARNRKEAYPKLHPKVKELAEKTDESAQFFVAEHGKAVYVHRETGDNAVSTPNSKAGEGVPLYATAAGKAILSCYPKEKVERILDEISLVALTENTITQKSALHDEIDAIQKRGYSVNREENVNGIHAVGVPVRRTNGWPIGALSISGPAYRLQGELLEETLPALLLETANELELNIAYSD</sequence>
<dbReference type="EMBL" id="RZHH01000003">
    <property type="protein sequence ID" value="RYJ08547.1"/>
    <property type="molecule type" value="Genomic_DNA"/>
</dbReference>
<dbReference type="Pfam" id="PF01614">
    <property type="entry name" value="IclR_C"/>
    <property type="match status" value="1"/>
</dbReference>
<dbReference type="GO" id="GO:0045892">
    <property type="term" value="P:negative regulation of DNA-templated transcription"/>
    <property type="evidence" value="ECO:0007669"/>
    <property type="project" value="TreeGrafter"/>
</dbReference>
<evidence type="ECO:0000256" key="2">
    <source>
        <dbReference type="ARBA" id="ARBA00023125"/>
    </source>
</evidence>
<dbReference type="SMART" id="SM00346">
    <property type="entry name" value="HTH_ICLR"/>
    <property type="match status" value="1"/>
</dbReference>
<dbReference type="RefSeq" id="WP_129786469.1">
    <property type="nucleotide sequence ID" value="NZ_RZHH01000003.1"/>
</dbReference>
<dbReference type="PROSITE" id="PS51078">
    <property type="entry name" value="ICLR_ED"/>
    <property type="match status" value="1"/>
</dbReference>
<dbReference type="Gene3D" id="3.30.450.40">
    <property type="match status" value="1"/>
</dbReference>
<organism evidence="6 7">
    <name type="scientific">Halogeometricum borinquense</name>
    <dbReference type="NCBI Taxonomy" id="60847"/>
    <lineage>
        <taxon>Archaea</taxon>
        <taxon>Methanobacteriati</taxon>
        <taxon>Methanobacteriota</taxon>
        <taxon>Stenosarchaea group</taxon>
        <taxon>Halobacteria</taxon>
        <taxon>Halobacteriales</taxon>
        <taxon>Haloferacaceae</taxon>
        <taxon>Halogeometricum</taxon>
    </lineage>
</organism>
<dbReference type="GO" id="GO:0003677">
    <property type="term" value="F:DNA binding"/>
    <property type="evidence" value="ECO:0007669"/>
    <property type="project" value="UniProtKB-KW"/>
</dbReference>
<dbReference type="PANTHER" id="PTHR30136">
    <property type="entry name" value="HELIX-TURN-HELIX TRANSCRIPTIONAL REGULATOR, ICLR FAMILY"/>
    <property type="match status" value="1"/>
</dbReference>
<evidence type="ECO:0000313" key="6">
    <source>
        <dbReference type="EMBL" id="RYJ08547.1"/>
    </source>
</evidence>
<dbReference type="PANTHER" id="PTHR30136:SF35">
    <property type="entry name" value="HTH-TYPE TRANSCRIPTIONAL REGULATOR RV1719"/>
    <property type="match status" value="1"/>
</dbReference>
<dbReference type="Proteomes" id="UP000294028">
    <property type="component" value="Unassembled WGS sequence"/>
</dbReference>
<dbReference type="SUPFAM" id="SSF55781">
    <property type="entry name" value="GAF domain-like"/>
    <property type="match status" value="1"/>
</dbReference>
<dbReference type="PROSITE" id="PS51077">
    <property type="entry name" value="HTH_ICLR"/>
    <property type="match status" value="1"/>
</dbReference>
<dbReference type="Gene3D" id="1.10.10.10">
    <property type="entry name" value="Winged helix-like DNA-binding domain superfamily/Winged helix DNA-binding domain"/>
    <property type="match status" value="1"/>
</dbReference>
<keyword evidence="1" id="KW-0805">Transcription regulation</keyword>
<dbReference type="InterPro" id="IPR029016">
    <property type="entry name" value="GAF-like_dom_sf"/>
</dbReference>
<feature type="domain" description="IclR-ED" evidence="5">
    <location>
        <begin position="71"/>
        <end position="256"/>
    </location>
</feature>
<protein>
    <submittedName>
        <fullName evidence="6">IclR family transcriptional regulator</fullName>
    </submittedName>
</protein>
<dbReference type="InterPro" id="IPR036390">
    <property type="entry name" value="WH_DNA-bd_sf"/>
</dbReference>
<dbReference type="Pfam" id="PF09339">
    <property type="entry name" value="HTH_IclR"/>
    <property type="match status" value="1"/>
</dbReference>
<name>A0A482T6M5_9EURY</name>
<dbReference type="InterPro" id="IPR014757">
    <property type="entry name" value="Tscrpt_reg_IclR_C"/>
</dbReference>